<gene>
    <name evidence="1" type="ORF">CYMTET_35774</name>
</gene>
<feature type="non-terminal residue" evidence="1">
    <location>
        <position position="499"/>
    </location>
</feature>
<protein>
    <submittedName>
        <fullName evidence="1">Uncharacterized protein</fullName>
    </submittedName>
</protein>
<dbReference type="AlphaFoldDB" id="A0AAE0KNC2"/>
<evidence type="ECO:0000313" key="1">
    <source>
        <dbReference type="EMBL" id="KAK3255031.1"/>
    </source>
</evidence>
<organism evidence="1 2">
    <name type="scientific">Cymbomonas tetramitiformis</name>
    <dbReference type="NCBI Taxonomy" id="36881"/>
    <lineage>
        <taxon>Eukaryota</taxon>
        <taxon>Viridiplantae</taxon>
        <taxon>Chlorophyta</taxon>
        <taxon>Pyramimonadophyceae</taxon>
        <taxon>Pyramimonadales</taxon>
        <taxon>Pyramimonadaceae</taxon>
        <taxon>Cymbomonas</taxon>
    </lineage>
</organism>
<reference evidence="1 2" key="1">
    <citation type="journal article" date="2015" name="Genome Biol. Evol.">
        <title>Comparative Genomics of a Bacterivorous Green Alga Reveals Evolutionary Causalities and Consequences of Phago-Mixotrophic Mode of Nutrition.</title>
        <authorList>
            <person name="Burns J.A."/>
            <person name="Paasch A."/>
            <person name="Narechania A."/>
            <person name="Kim E."/>
        </authorList>
    </citation>
    <scope>NUCLEOTIDE SEQUENCE [LARGE SCALE GENOMIC DNA]</scope>
    <source>
        <strain evidence="1 2">PLY_AMNH</strain>
    </source>
</reference>
<dbReference type="EMBL" id="LGRX02022890">
    <property type="protein sequence ID" value="KAK3255031.1"/>
    <property type="molecule type" value="Genomic_DNA"/>
</dbReference>
<evidence type="ECO:0000313" key="2">
    <source>
        <dbReference type="Proteomes" id="UP001190700"/>
    </source>
</evidence>
<sequence>MHRARALIVSDNTFLRNSLSDARLELENALRERGAMQSYLDKYLDASQLRQELREGEEAKAELGVLTEKMTGLLAREAMLEEHVVQAREELKKHQLEGQIVALVGLTLQGCLSADAIDWAGLWLADVWANGKLKGLKLYNTFQLGKIEIQKSTADQQLREKVRELGEAHATIEEIGAINRAQENKLKAVTGALSRTQEWAEGALVALQASFERKTTKLEAMMRRLQDDRVSETEKLAEQLDKLMCGGGEHQRRTSLLNGEILVESHEIYPTVEGLDVAITVHFEMAERLATTWNLKLQALEFRTKDTEKISAERAALHAANDQVTRLRSEVATLELAVERLASSKRPPLMRGRGARLVATLELAVERLGRDSQSLRLQLYGKEEELTKSHSTCQGLQAALAQAEERREASRAVTKALDALGGTRAPGRLGGHQGPWSFGWALEGRRVLTALHDTVVQEYQQRWGTAIVSSAVAKMHIAVQRRQMERLSSKCRAEIAAAQ</sequence>
<comment type="caution">
    <text evidence="1">The sequence shown here is derived from an EMBL/GenBank/DDBJ whole genome shotgun (WGS) entry which is preliminary data.</text>
</comment>
<dbReference type="Proteomes" id="UP001190700">
    <property type="component" value="Unassembled WGS sequence"/>
</dbReference>
<accession>A0AAE0KNC2</accession>
<keyword evidence="2" id="KW-1185">Reference proteome</keyword>
<name>A0AAE0KNC2_9CHLO</name>
<proteinExistence type="predicted"/>